<evidence type="ECO:0000313" key="5">
    <source>
        <dbReference type="EMBL" id="MVN75133.1"/>
    </source>
</evidence>
<dbReference type="Pfam" id="PF04577">
    <property type="entry name" value="Glyco_transf_61"/>
    <property type="match status" value="1"/>
</dbReference>
<sequence length="382" mass="44914">MKKTKKLLKKLFPVVLLNKAHLHYNKLRINTFDKVLFPEHALLKKDYILQRDAYPFNGTTIDTRQLDHRLQHQIEIWQNWTQDEYLLIYNQPCIIEPRAGWALTASNKLIYASLGFSRVAYLRKPAIAALRMRNSSIEEYTELISLRDTGEENYYHFYNDLLAKLFFLEDKLHLAKDIPILIAAALYKKPFFQYFLQHPYLRDRTWIVQDKQYVRSYKTYFCKPLTHTAPYYERVRLLALPQDIASTTLERRIFITRSPKRLRFIENGAEIEQLCLDAGFEVVDFDTISIAEQIQTLASSRYVIGIHGAGLVNMLFRGNKPMGLLEIFPPGEYYAFHYMLLAAQLNYTYDGMIGEISKNRFSGSFFVSPEELNQRIQHLLKN</sequence>
<keyword evidence="1" id="KW-0328">Glycosyltransferase</keyword>
<protein>
    <submittedName>
        <fullName evidence="5">DUF563 domain-containing protein</fullName>
    </submittedName>
</protein>
<keyword evidence="2" id="KW-0808">Transferase</keyword>
<proteinExistence type="predicted"/>
<dbReference type="GO" id="GO:0016757">
    <property type="term" value="F:glycosyltransferase activity"/>
    <property type="evidence" value="ECO:0007669"/>
    <property type="project" value="UniProtKB-KW"/>
</dbReference>
<keyword evidence="3" id="KW-0325">Glycoprotein</keyword>
<evidence type="ECO:0000256" key="3">
    <source>
        <dbReference type="ARBA" id="ARBA00023180"/>
    </source>
</evidence>
<evidence type="ECO:0000256" key="2">
    <source>
        <dbReference type="ARBA" id="ARBA00022679"/>
    </source>
</evidence>
<comment type="caution">
    <text evidence="5">The sequence shown here is derived from an EMBL/GenBank/DDBJ whole genome shotgun (WGS) entry which is preliminary data.</text>
</comment>
<gene>
    <name evidence="5" type="ORF">GO988_02210</name>
</gene>
<evidence type="ECO:0000256" key="1">
    <source>
        <dbReference type="ARBA" id="ARBA00022676"/>
    </source>
</evidence>
<dbReference type="EMBL" id="WQKZ01000001">
    <property type="protein sequence ID" value="MVN75133.1"/>
    <property type="molecule type" value="Genomic_DNA"/>
</dbReference>
<organism evidence="5 6">
    <name type="scientific">Hymenobacter ginkgonis</name>
    <dbReference type="NCBI Taxonomy" id="2682976"/>
    <lineage>
        <taxon>Bacteria</taxon>
        <taxon>Pseudomonadati</taxon>
        <taxon>Bacteroidota</taxon>
        <taxon>Cytophagia</taxon>
        <taxon>Cytophagales</taxon>
        <taxon>Hymenobacteraceae</taxon>
        <taxon>Hymenobacter</taxon>
    </lineage>
</organism>
<dbReference type="RefSeq" id="WP_157561897.1">
    <property type="nucleotide sequence ID" value="NZ_WQKZ01000001.1"/>
</dbReference>
<dbReference type="InterPro" id="IPR007657">
    <property type="entry name" value="Glycosyltransferase_61"/>
</dbReference>
<dbReference type="Proteomes" id="UP000441336">
    <property type="component" value="Unassembled WGS sequence"/>
</dbReference>
<dbReference type="AlphaFoldDB" id="A0A7K1T9Q8"/>
<evidence type="ECO:0000313" key="6">
    <source>
        <dbReference type="Proteomes" id="UP000441336"/>
    </source>
</evidence>
<evidence type="ECO:0000259" key="4">
    <source>
        <dbReference type="Pfam" id="PF04577"/>
    </source>
</evidence>
<dbReference type="InterPro" id="IPR049625">
    <property type="entry name" value="Glyco_transf_61_cat"/>
</dbReference>
<dbReference type="PANTHER" id="PTHR20961">
    <property type="entry name" value="GLYCOSYLTRANSFERASE"/>
    <property type="match status" value="1"/>
</dbReference>
<keyword evidence="6" id="KW-1185">Reference proteome</keyword>
<reference evidence="5 6" key="1">
    <citation type="submission" date="2019-12" db="EMBL/GenBank/DDBJ databases">
        <title>Hymenobacter sp. HMF4947 Genome sequencing and assembly.</title>
        <authorList>
            <person name="Kang H."/>
            <person name="Cha I."/>
            <person name="Kim H."/>
            <person name="Joh K."/>
        </authorList>
    </citation>
    <scope>NUCLEOTIDE SEQUENCE [LARGE SCALE GENOMIC DNA]</scope>
    <source>
        <strain evidence="5 6">HMF4947</strain>
    </source>
</reference>
<name>A0A7K1T9Q8_9BACT</name>
<feature type="domain" description="Glycosyltransferase 61 catalytic" evidence="4">
    <location>
        <begin position="154"/>
        <end position="316"/>
    </location>
</feature>
<accession>A0A7K1T9Q8</accession>